<dbReference type="InterPro" id="IPR002048">
    <property type="entry name" value="EF_hand_dom"/>
</dbReference>
<evidence type="ECO:0000313" key="9">
    <source>
        <dbReference type="EMBL" id="CAF3877036.1"/>
    </source>
</evidence>
<dbReference type="EMBL" id="CAJOBD010004471">
    <property type="protein sequence ID" value="CAF3995933.1"/>
    <property type="molecule type" value="Genomic_DNA"/>
</dbReference>
<evidence type="ECO:0000313" key="7">
    <source>
        <dbReference type="EMBL" id="CAF1518174.1"/>
    </source>
</evidence>
<dbReference type="EMBL" id="CAJNOH010001292">
    <property type="protein sequence ID" value="CAF1200556.1"/>
    <property type="molecule type" value="Genomic_DNA"/>
</dbReference>
<dbReference type="Gene3D" id="1.10.238.10">
    <property type="entry name" value="EF-hand"/>
    <property type="match status" value="1"/>
</dbReference>
<evidence type="ECO:0000313" key="11">
    <source>
        <dbReference type="EMBL" id="CAF3995933.1"/>
    </source>
</evidence>
<keyword evidence="12" id="KW-1185">Reference proteome</keyword>
<dbReference type="PROSITE" id="PS50222">
    <property type="entry name" value="EF_HAND_2"/>
    <property type="match status" value="1"/>
</dbReference>
<dbReference type="EMBL" id="CAJOAX010003883">
    <property type="protein sequence ID" value="CAF3878070.1"/>
    <property type="molecule type" value="Genomic_DNA"/>
</dbReference>
<dbReference type="Pfam" id="PF13405">
    <property type="entry name" value="EF-hand_6"/>
    <property type="match status" value="1"/>
</dbReference>
<dbReference type="Proteomes" id="UP000663882">
    <property type="component" value="Unassembled WGS sequence"/>
</dbReference>
<evidence type="ECO:0000256" key="1">
    <source>
        <dbReference type="ARBA" id="ARBA00022837"/>
    </source>
</evidence>
<dbReference type="GO" id="GO:0005509">
    <property type="term" value="F:calcium ion binding"/>
    <property type="evidence" value="ECO:0007669"/>
    <property type="project" value="InterPro"/>
</dbReference>
<evidence type="ECO:0000259" key="2">
    <source>
        <dbReference type="PROSITE" id="PS50222"/>
    </source>
</evidence>
<dbReference type="CDD" id="cd00051">
    <property type="entry name" value="EFh"/>
    <property type="match status" value="1"/>
</dbReference>
<dbReference type="EMBL" id="CAJNOL010002636">
    <property type="protein sequence ID" value="CAF1518174.1"/>
    <property type="molecule type" value="Genomic_DNA"/>
</dbReference>
<keyword evidence="1" id="KW-0106">Calcium</keyword>
<evidence type="ECO:0000313" key="6">
    <source>
        <dbReference type="EMBL" id="CAF1486471.1"/>
    </source>
</evidence>
<accession>A0A815UT25</accession>
<dbReference type="EMBL" id="CAJNOL010002642">
    <property type="protein sequence ID" value="CAF1518692.1"/>
    <property type="molecule type" value="Genomic_DNA"/>
</dbReference>
<dbReference type="Proteomes" id="UP000663854">
    <property type="component" value="Unassembled WGS sequence"/>
</dbReference>
<dbReference type="AlphaFoldDB" id="A0A815UT25"/>
<dbReference type="Proteomes" id="UP000663836">
    <property type="component" value="Unassembled WGS sequence"/>
</dbReference>
<dbReference type="Proteomes" id="UP000663864">
    <property type="component" value="Unassembled WGS sequence"/>
</dbReference>
<dbReference type="Proteomes" id="UP000663823">
    <property type="component" value="Unassembled WGS sequence"/>
</dbReference>
<dbReference type="Proteomes" id="UP000663870">
    <property type="component" value="Unassembled WGS sequence"/>
</dbReference>
<dbReference type="Proteomes" id="UP000663874">
    <property type="component" value="Unassembled WGS sequence"/>
</dbReference>
<sequence length="105" mass="11358">MSSAYDAANALPSNFDIGGLSNAFNNPTQVFRMLDKNNDGRVTKQDLAQLLEQFGVNGMAAKVLSSYLFKQLDANNNGTIEPSDLIHANGILQNLFKMKQSGGGY</sequence>
<dbReference type="EMBL" id="CAJNOO010002414">
    <property type="protein sequence ID" value="CAF1265730.1"/>
    <property type="molecule type" value="Genomic_DNA"/>
</dbReference>
<evidence type="ECO:0000313" key="12">
    <source>
        <dbReference type="Proteomes" id="UP000663870"/>
    </source>
</evidence>
<name>A0A815UT25_9BILA</name>
<dbReference type="OrthoDB" id="427950at2759"/>
<evidence type="ECO:0000313" key="4">
    <source>
        <dbReference type="EMBL" id="CAF1265730.1"/>
    </source>
</evidence>
<dbReference type="Pfam" id="PF13202">
    <property type="entry name" value="EF-hand_5"/>
    <property type="match status" value="1"/>
</dbReference>
<dbReference type="Proteomes" id="UP000663889">
    <property type="component" value="Unassembled WGS sequence"/>
</dbReference>
<dbReference type="InterPro" id="IPR011992">
    <property type="entry name" value="EF-hand-dom_pair"/>
</dbReference>
<dbReference type="PROSITE" id="PS00018">
    <property type="entry name" value="EF_HAND_1"/>
    <property type="match status" value="2"/>
</dbReference>
<gene>
    <name evidence="9" type="ORF">FNK824_LOCUS19336</name>
    <name evidence="11" type="ORF">JBS370_LOCUS25994</name>
    <name evidence="7" type="ORF">JXQ802_LOCUS41404</name>
    <name evidence="8" type="ORF">JXQ802_LOCUS41439</name>
    <name evidence="10" type="ORF">OTI717_LOCUS22604</name>
    <name evidence="3" type="ORF">PYM288_LOCUS24851</name>
    <name evidence="4" type="ORF">RFH988_LOCUS27921</name>
    <name evidence="6" type="ORF">SEV965_LOCUS35355</name>
    <name evidence="5" type="ORF">ZHD862_LOCUS26253</name>
</gene>
<comment type="caution">
    <text evidence="7">The sequence shown here is derived from an EMBL/GenBank/DDBJ whole genome shotgun (WGS) entry which is preliminary data.</text>
</comment>
<dbReference type="InterPro" id="IPR018247">
    <property type="entry name" value="EF_Hand_1_Ca_BS"/>
</dbReference>
<protein>
    <recommendedName>
        <fullName evidence="2">EF-hand domain-containing protein</fullName>
    </recommendedName>
</protein>
<dbReference type="EMBL" id="CAJNOU010005715">
    <property type="protein sequence ID" value="CAF1486471.1"/>
    <property type="molecule type" value="Genomic_DNA"/>
</dbReference>
<evidence type="ECO:0000313" key="3">
    <source>
        <dbReference type="EMBL" id="CAF1200556.1"/>
    </source>
</evidence>
<evidence type="ECO:0000313" key="8">
    <source>
        <dbReference type="EMBL" id="CAF1518692.1"/>
    </source>
</evidence>
<dbReference type="SUPFAM" id="SSF47473">
    <property type="entry name" value="EF-hand"/>
    <property type="match status" value="1"/>
</dbReference>
<evidence type="ECO:0000313" key="10">
    <source>
        <dbReference type="EMBL" id="CAF3878070.1"/>
    </source>
</evidence>
<dbReference type="EMBL" id="CAJNOT010001952">
    <property type="protein sequence ID" value="CAF1267934.1"/>
    <property type="molecule type" value="Genomic_DNA"/>
</dbReference>
<organism evidence="7 12">
    <name type="scientific">Rotaria sordida</name>
    <dbReference type="NCBI Taxonomy" id="392033"/>
    <lineage>
        <taxon>Eukaryota</taxon>
        <taxon>Metazoa</taxon>
        <taxon>Spiralia</taxon>
        <taxon>Gnathifera</taxon>
        <taxon>Rotifera</taxon>
        <taxon>Eurotatoria</taxon>
        <taxon>Bdelloidea</taxon>
        <taxon>Philodinida</taxon>
        <taxon>Philodinidae</taxon>
        <taxon>Rotaria</taxon>
    </lineage>
</organism>
<feature type="domain" description="EF-hand" evidence="2">
    <location>
        <begin position="29"/>
        <end position="57"/>
    </location>
</feature>
<dbReference type="EMBL" id="CAJOBE010003379">
    <property type="protein sequence ID" value="CAF3877036.1"/>
    <property type="molecule type" value="Genomic_DNA"/>
</dbReference>
<reference evidence="7" key="1">
    <citation type="submission" date="2021-02" db="EMBL/GenBank/DDBJ databases">
        <authorList>
            <person name="Nowell W R."/>
        </authorList>
    </citation>
    <scope>NUCLEOTIDE SEQUENCE</scope>
</reference>
<evidence type="ECO:0000313" key="5">
    <source>
        <dbReference type="EMBL" id="CAF1267934.1"/>
    </source>
</evidence>
<proteinExistence type="predicted"/>